<organism evidence="2 3">
    <name type="scientific">Dictyobacter formicarum</name>
    <dbReference type="NCBI Taxonomy" id="2778368"/>
    <lineage>
        <taxon>Bacteria</taxon>
        <taxon>Bacillati</taxon>
        <taxon>Chloroflexota</taxon>
        <taxon>Ktedonobacteria</taxon>
        <taxon>Ktedonobacterales</taxon>
        <taxon>Dictyobacteraceae</taxon>
        <taxon>Dictyobacter</taxon>
    </lineage>
</organism>
<evidence type="ECO:0000313" key="2">
    <source>
        <dbReference type="EMBL" id="GHO87113.1"/>
    </source>
</evidence>
<evidence type="ECO:0000256" key="1">
    <source>
        <dbReference type="SAM" id="MobiDB-lite"/>
    </source>
</evidence>
<protein>
    <submittedName>
        <fullName evidence="2">Uncharacterized protein</fullName>
    </submittedName>
</protein>
<reference evidence="2 3" key="1">
    <citation type="journal article" date="2021" name="Int. J. Syst. Evol. Microbiol.">
        <title>Reticulibacter mediterranei gen. nov., sp. nov., within the new family Reticulibacteraceae fam. nov., and Ktedonospora formicarum gen. nov., sp. nov., Ktedonobacter robiniae sp. nov., Dictyobacter formicarum sp. nov. and Dictyobacter arantiisoli sp. nov., belonging to the class Ktedonobacteria.</title>
        <authorList>
            <person name="Yabe S."/>
            <person name="Zheng Y."/>
            <person name="Wang C.M."/>
            <person name="Sakai Y."/>
            <person name="Abe K."/>
            <person name="Yokota A."/>
            <person name="Donadio S."/>
            <person name="Cavaletti L."/>
            <person name="Monciardini P."/>
        </authorList>
    </citation>
    <scope>NUCLEOTIDE SEQUENCE [LARGE SCALE GENOMIC DNA]</scope>
    <source>
        <strain evidence="2 3">SOSP1-9</strain>
    </source>
</reference>
<feature type="region of interest" description="Disordered" evidence="1">
    <location>
        <begin position="27"/>
        <end position="50"/>
    </location>
</feature>
<feature type="region of interest" description="Disordered" evidence="1">
    <location>
        <begin position="88"/>
        <end position="123"/>
    </location>
</feature>
<gene>
    <name evidence="2" type="ORF">KSZ_51190</name>
</gene>
<dbReference type="Proteomes" id="UP000635565">
    <property type="component" value="Unassembled WGS sequence"/>
</dbReference>
<sequence length="123" mass="14227">MQWYLLVMAVSTLWQISQAPEAEAAIPQTHLERLPQQHPTRKAATGRQPPRELSCLSLGNLWMLYMAIFDCWQMQGRFPAFAWPEHLPAATRKRGPNKRPQKGKEATKRTRQRHSLARKQNGI</sequence>
<dbReference type="RefSeq" id="WP_201364696.1">
    <property type="nucleotide sequence ID" value="NZ_BNJJ01000015.1"/>
</dbReference>
<evidence type="ECO:0000313" key="3">
    <source>
        <dbReference type="Proteomes" id="UP000635565"/>
    </source>
</evidence>
<comment type="caution">
    <text evidence="2">The sequence shown here is derived from an EMBL/GenBank/DDBJ whole genome shotgun (WGS) entry which is preliminary data.</text>
</comment>
<feature type="compositionally biased region" description="Basic residues" evidence="1">
    <location>
        <begin position="91"/>
        <end position="101"/>
    </location>
</feature>
<dbReference type="EMBL" id="BNJJ01000015">
    <property type="protein sequence ID" value="GHO87113.1"/>
    <property type="molecule type" value="Genomic_DNA"/>
</dbReference>
<keyword evidence="3" id="KW-1185">Reference proteome</keyword>
<name>A0ABQ3VNE1_9CHLR</name>
<proteinExistence type="predicted"/>
<accession>A0ABQ3VNE1</accession>